<feature type="domain" description="HTH tetR-type" evidence="5">
    <location>
        <begin position="6"/>
        <end position="66"/>
    </location>
</feature>
<dbReference type="InterPro" id="IPR001647">
    <property type="entry name" value="HTH_TetR"/>
</dbReference>
<dbReference type="PANTHER" id="PTHR30055">
    <property type="entry name" value="HTH-TYPE TRANSCRIPTIONAL REGULATOR RUTR"/>
    <property type="match status" value="1"/>
</dbReference>
<dbReference type="PROSITE" id="PS01081">
    <property type="entry name" value="HTH_TETR_1"/>
    <property type="match status" value="1"/>
</dbReference>
<accession>A0AAU7U6T0</accession>
<evidence type="ECO:0000259" key="5">
    <source>
        <dbReference type="PROSITE" id="PS50977"/>
    </source>
</evidence>
<organism evidence="6">
    <name type="scientific">Deinococcus sonorensis KR-87</name>
    <dbReference type="NCBI Taxonomy" id="694439"/>
    <lineage>
        <taxon>Bacteria</taxon>
        <taxon>Thermotogati</taxon>
        <taxon>Deinococcota</taxon>
        <taxon>Deinococci</taxon>
        <taxon>Deinococcales</taxon>
        <taxon>Deinococcaceae</taxon>
        <taxon>Deinococcus</taxon>
    </lineage>
</organism>
<reference evidence="6" key="1">
    <citation type="submission" date="2024-06" db="EMBL/GenBank/DDBJ databases">
        <title>Draft Genome Sequence of Deinococcus sonorensis Type Strain KR-87, a Biofilm Producing Representative of the Genus Deinococcus.</title>
        <authorList>
            <person name="Boren L.S."/>
            <person name="Grosso R.A."/>
            <person name="Hugenberg-Cox A.N."/>
            <person name="Hill J.T.E."/>
            <person name="Albert C.M."/>
            <person name="Tuohy J.M."/>
        </authorList>
    </citation>
    <scope>NUCLEOTIDE SEQUENCE</scope>
    <source>
        <strain evidence="6">KR-87</strain>
        <plasmid evidence="6">pDson03</plasmid>
    </source>
</reference>
<feature type="DNA-binding region" description="H-T-H motif" evidence="4">
    <location>
        <begin position="29"/>
        <end position="48"/>
    </location>
</feature>
<dbReference type="AlphaFoldDB" id="A0AAU7U6T0"/>
<evidence type="ECO:0000256" key="3">
    <source>
        <dbReference type="ARBA" id="ARBA00023163"/>
    </source>
</evidence>
<dbReference type="GO" id="GO:0003700">
    <property type="term" value="F:DNA-binding transcription factor activity"/>
    <property type="evidence" value="ECO:0007669"/>
    <property type="project" value="TreeGrafter"/>
</dbReference>
<keyword evidence="3" id="KW-0804">Transcription</keyword>
<keyword evidence="1" id="KW-0805">Transcription regulation</keyword>
<protein>
    <submittedName>
        <fullName evidence="6">Helix-turn-helix domain-containing protein</fullName>
    </submittedName>
</protein>
<evidence type="ECO:0000313" key="6">
    <source>
        <dbReference type="EMBL" id="XBV84166.1"/>
    </source>
</evidence>
<dbReference type="PROSITE" id="PS50977">
    <property type="entry name" value="HTH_TETR_2"/>
    <property type="match status" value="1"/>
</dbReference>
<dbReference type="InterPro" id="IPR050109">
    <property type="entry name" value="HTH-type_TetR-like_transc_reg"/>
</dbReference>
<dbReference type="GO" id="GO:0000976">
    <property type="term" value="F:transcription cis-regulatory region binding"/>
    <property type="evidence" value="ECO:0007669"/>
    <property type="project" value="TreeGrafter"/>
</dbReference>
<name>A0AAU7U6T0_9DEIO</name>
<dbReference type="SUPFAM" id="SSF46689">
    <property type="entry name" value="Homeodomain-like"/>
    <property type="match status" value="1"/>
</dbReference>
<evidence type="ECO:0000256" key="2">
    <source>
        <dbReference type="ARBA" id="ARBA00023125"/>
    </source>
</evidence>
<keyword evidence="6" id="KW-0614">Plasmid</keyword>
<proteinExistence type="predicted"/>
<evidence type="ECO:0000256" key="1">
    <source>
        <dbReference type="ARBA" id="ARBA00023015"/>
    </source>
</evidence>
<sequence length="189" mass="20850">MPRWDPDAELRLRAAAADLFAERGYSEVTTAEIAQRAGLTRRSFFRYFADKREVVFPRVDELAMALERALTALPQEASLSQLSEAVFGVLAQAGEFITADREGQRRRQALISQSFELQERERTKLAASASTIEQSYTARGLDSGALFGAVAMEVFRAAYQAALHDEGTVPFRARLDAVRLSTGAFLTPG</sequence>
<evidence type="ECO:0000256" key="4">
    <source>
        <dbReference type="PROSITE-ProRule" id="PRU00335"/>
    </source>
</evidence>
<dbReference type="PANTHER" id="PTHR30055:SF238">
    <property type="entry name" value="MYCOFACTOCIN BIOSYNTHESIS TRANSCRIPTIONAL REGULATOR MFTR-RELATED"/>
    <property type="match status" value="1"/>
</dbReference>
<dbReference type="Pfam" id="PF00440">
    <property type="entry name" value="TetR_N"/>
    <property type="match status" value="1"/>
</dbReference>
<geneLocation type="plasmid" evidence="6">
    <name>pDson03</name>
</geneLocation>
<dbReference type="RefSeq" id="WP_350242204.1">
    <property type="nucleotide sequence ID" value="NZ_CP158298.1"/>
</dbReference>
<dbReference type="InterPro" id="IPR023772">
    <property type="entry name" value="DNA-bd_HTH_TetR-type_CS"/>
</dbReference>
<gene>
    <name evidence="6" type="ORF">ABOD76_03675</name>
</gene>
<dbReference type="KEGG" id="dsc:ABOD76_03675"/>
<dbReference type="Gene3D" id="1.10.357.10">
    <property type="entry name" value="Tetracycline Repressor, domain 2"/>
    <property type="match status" value="1"/>
</dbReference>
<dbReference type="InterPro" id="IPR009057">
    <property type="entry name" value="Homeodomain-like_sf"/>
</dbReference>
<dbReference type="EMBL" id="CP158298">
    <property type="protein sequence ID" value="XBV84166.1"/>
    <property type="molecule type" value="Genomic_DNA"/>
</dbReference>
<keyword evidence="2 4" id="KW-0238">DNA-binding</keyword>
<dbReference type="PRINTS" id="PR00455">
    <property type="entry name" value="HTHTETR"/>
</dbReference>